<name>A0A3B0RPQ5_9ZZZZ</name>
<protein>
    <recommendedName>
        <fullName evidence="1">Hedgehog/Intein (Hint) domain-containing protein</fullName>
    </recommendedName>
</protein>
<dbReference type="AlphaFoldDB" id="A0A3B0RPQ5"/>
<proteinExistence type="predicted"/>
<gene>
    <name evidence="2" type="ORF">MNBD_ALPHA07-627</name>
</gene>
<dbReference type="InterPro" id="IPR036844">
    <property type="entry name" value="Hint_dom_sf"/>
</dbReference>
<dbReference type="SUPFAM" id="SSF51294">
    <property type="entry name" value="Hedgehog/intein (Hint) domain"/>
    <property type="match status" value="1"/>
</dbReference>
<organism evidence="2">
    <name type="scientific">hydrothermal vent metagenome</name>
    <dbReference type="NCBI Taxonomy" id="652676"/>
    <lineage>
        <taxon>unclassified sequences</taxon>
        <taxon>metagenomes</taxon>
        <taxon>ecological metagenomes</taxon>
    </lineage>
</organism>
<feature type="domain" description="Hedgehog/Intein (Hint)" evidence="1">
    <location>
        <begin position="149"/>
        <end position="286"/>
    </location>
</feature>
<evidence type="ECO:0000313" key="2">
    <source>
        <dbReference type="EMBL" id="VAV94077.1"/>
    </source>
</evidence>
<dbReference type="InterPro" id="IPR028992">
    <property type="entry name" value="Hedgehog/Intein_dom"/>
</dbReference>
<accession>A0A3B0RPQ5</accession>
<sequence length="336" mass="35589">MVLRTFVAFDNANFIDQTTGNGIINNSDTPDGTQFIYSAGGGTNVTLDDTSGGDTVFNDDQTGGHQITDGGGLVANGQVVESESHIFVRALDAFGNQTGPTIDITVFSQGGVTQNVWGFASDIPLQDGVTYVKTGGSNVGDSNYADFITCFGPDTQIETAEGPKNVTHIKPGDQVWTLNNGLQPVQWVGRTTVPGTGAFAPVVFAPGAIGNGAELVVSQQHRILLENDAAELLFGEKQVLVAAKHLCGMKGVALRPQANIDYTHLMFDQHQIIRSNGSLTESFFLTENSANAIEVGQKSELEALFPTLKDGIDNFGSTEALVLKANEASTLRAYLS</sequence>
<dbReference type="Gene3D" id="2.170.16.10">
    <property type="entry name" value="Hedgehog/Intein (Hint) domain"/>
    <property type="match status" value="1"/>
</dbReference>
<reference evidence="2" key="1">
    <citation type="submission" date="2018-06" db="EMBL/GenBank/DDBJ databases">
        <authorList>
            <person name="Zhirakovskaya E."/>
        </authorList>
    </citation>
    <scope>NUCLEOTIDE SEQUENCE</scope>
</reference>
<dbReference type="EMBL" id="UOEG01000111">
    <property type="protein sequence ID" value="VAV94077.1"/>
    <property type="molecule type" value="Genomic_DNA"/>
</dbReference>
<dbReference type="Pfam" id="PF13403">
    <property type="entry name" value="Hint_2"/>
    <property type="match status" value="1"/>
</dbReference>
<evidence type="ECO:0000259" key="1">
    <source>
        <dbReference type="Pfam" id="PF13403"/>
    </source>
</evidence>